<protein>
    <recommendedName>
        <fullName evidence="11">Zn(2)-C6 fungal-type domain-containing protein</fullName>
    </recommendedName>
</protein>
<dbReference type="AlphaFoldDB" id="A0A5N6H8W2"/>
<dbReference type="SMART" id="SM00066">
    <property type="entry name" value="GAL4"/>
    <property type="match status" value="1"/>
</dbReference>
<comment type="subcellular location">
    <subcellularLocation>
        <location evidence="1">Nucleus</location>
    </subcellularLocation>
</comment>
<evidence type="ECO:0000256" key="8">
    <source>
        <dbReference type="ARBA" id="ARBA00023242"/>
    </source>
</evidence>
<dbReference type="PROSITE" id="PS00463">
    <property type="entry name" value="ZN2_CY6_FUNGAL_1"/>
    <property type="match status" value="1"/>
</dbReference>
<dbReference type="SUPFAM" id="SSF57701">
    <property type="entry name" value="Zn2/Cys6 DNA-binding domain"/>
    <property type="match status" value="1"/>
</dbReference>
<feature type="region of interest" description="Disordered" evidence="10">
    <location>
        <begin position="146"/>
        <end position="170"/>
    </location>
</feature>
<dbReference type="PROSITE" id="PS50048">
    <property type="entry name" value="ZN2_CY6_FUNGAL_2"/>
    <property type="match status" value="1"/>
</dbReference>
<evidence type="ECO:0000256" key="7">
    <source>
        <dbReference type="ARBA" id="ARBA00023163"/>
    </source>
</evidence>
<keyword evidence="4" id="KW-0805">Transcription regulation</keyword>
<name>A0A5N6H8W2_ASPFL</name>
<evidence type="ECO:0000256" key="3">
    <source>
        <dbReference type="ARBA" id="ARBA00022833"/>
    </source>
</evidence>
<keyword evidence="3" id="KW-0862">Zinc</keyword>
<dbReference type="InterPro" id="IPR036864">
    <property type="entry name" value="Zn2-C6_fun-type_DNA-bd_sf"/>
</dbReference>
<dbReference type="FunFam" id="4.10.240.10:FF:000009">
    <property type="entry name" value="C6 transcription factor (Gal4)"/>
    <property type="match status" value="1"/>
</dbReference>
<sequence length="195" mass="22000">MWLNRSTRASKRKEMDTRRRSTIRCSRISSRDPRFYACNECRVRKQKCSKERPSCTDCNTSGRPCTYPAKKVRSPLQRWYVSYLESRLLDFESAFKFLFPGAEPDVLLESILAAKRGWESHPSELYSSSMPPSPTSSGILNSPCSVPHSDPLASSRPASRMACEDGLSPAGPSETDLDAIKWSVVPNHRILLDIL</sequence>
<feature type="domain" description="Zn(2)-C6 fungal-type" evidence="11">
    <location>
        <begin position="37"/>
        <end position="67"/>
    </location>
</feature>
<dbReference type="PANTHER" id="PTHR47424:SF3">
    <property type="entry name" value="REGULATORY PROTEIN GAL4"/>
    <property type="match status" value="1"/>
</dbReference>
<evidence type="ECO:0000256" key="1">
    <source>
        <dbReference type="ARBA" id="ARBA00004123"/>
    </source>
</evidence>
<evidence type="ECO:0000256" key="6">
    <source>
        <dbReference type="ARBA" id="ARBA00023159"/>
    </source>
</evidence>
<reference evidence="12" key="1">
    <citation type="submission" date="2019-04" db="EMBL/GenBank/DDBJ databases">
        <title>Friends and foes A comparative genomics study of 23 Aspergillus species from section Flavi.</title>
        <authorList>
            <consortium name="DOE Joint Genome Institute"/>
            <person name="Kjaerbolling I."/>
            <person name="Vesth T."/>
            <person name="Frisvad J.C."/>
            <person name="Nybo J.L."/>
            <person name="Theobald S."/>
            <person name="Kildgaard S."/>
            <person name="Isbrandt T."/>
            <person name="Kuo A."/>
            <person name="Sato A."/>
            <person name="Lyhne E.K."/>
            <person name="Kogle M.E."/>
            <person name="Wiebenga A."/>
            <person name="Kun R.S."/>
            <person name="Lubbers R.J."/>
            <person name="Makela M.R."/>
            <person name="Barry K."/>
            <person name="Chovatia M."/>
            <person name="Clum A."/>
            <person name="Daum C."/>
            <person name="Haridas S."/>
            <person name="He G."/>
            <person name="LaButti K."/>
            <person name="Lipzen A."/>
            <person name="Mondo S."/>
            <person name="Riley R."/>
            <person name="Salamov A."/>
            <person name="Simmons B.A."/>
            <person name="Magnuson J.K."/>
            <person name="Henrissat B."/>
            <person name="Mortensen U.H."/>
            <person name="Larsen T.O."/>
            <person name="Devries R.P."/>
            <person name="Grigoriev I.V."/>
            <person name="Machida M."/>
            <person name="Baker S.E."/>
            <person name="Andersen M.R."/>
        </authorList>
    </citation>
    <scope>NUCLEOTIDE SEQUENCE [LARGE SCALE GENOMIC DNA]</scope>
    <source>
        <strain evidence="12">CBS 121.62</strain>
    </source>
</reference>
<keyword evidence="6" id="KW-0010">Activator</keyword>
<dbReference type="EMBL" id="ML734564">
    <property type="protein sequence ID" value="KAB8250658.1"/>
    <property type="molecule type" value="Genomic_DNA"/>
</dbReference>
<evidence type="ECO:0000256" key="5">
    <source>
        <dbReference type="ARBA" id="ARBA00023125"/>
    </source>
</evidence>
<proteinExistence type="predicted"/>
<dbReference type="PANTHER" id="PTHR47424">
    <property type="entry name" value="REGULATORY PROTEIN GAL4"/>
    <property type="match status" value="1"/>
</dbReference>
<organism evidence="12">
    <name type="scientific">Aspergillus flavus</name>
    <dbReference type="NCBI Taxonomy" id="5059"/>
    <lineage>
        <taxon>Eukaryota</taxon>
        <taxon>Fungi</taxon>
        <taxon>Dikarya</taxon>
        <taxon>Ascomycota</taxon>
        <taxon>Pezizomycotina</taxon>
        <taxon>Eurotiomycetes</taxon>
        <taxon>Eurotiomycetidae</taxon>
        <taxon>Eurotiales</taxon>
        <taxon>Aspergillaceae</taxon>
        <taxon>Aspergillus</taxon>
        <taxon>Aspergillus subgen. Circumdati</taxon>
    </lineage>
</organism>
<dbReference type="Pfam" id="PF00172">
    <property type="entry name" value="Zn_clus"/>
    <property type="match status" value="1"/>
</dbReference>
<dbReference type="GO" id="GO:0008270">
    <property type="term" value="F:zinc ion binding"/>
    <property type="evidence" value="ECO:0007669"/>
    <property type="project" value="InterPro"/>
</dbReference>
<evidence type="ECO:0000256" key="9">
    <source>
        <dbReference type="ARBA" id="ARBA00023277"/>
    </source>
</evidence>
<keyword evidence="7" id="KW-0804">Transcription</keyword>
<dbReference type="Gene3D" id="4.10.240.10">
    <property type="entry name" value="Zn(2)-C6 fungal-type DNA-binding domain"/>
    <property type="match status" value="1"/>
</dbReference>
<dbReference type="Proteomes" id="UP000325434">
    <property type="component" value="Unassembled WGS sequence"/>
</dbReference>
<dbReference type="InterPro" id="IPR051127">
    <property type="entry name" value="Fungal_SecMet_Regulators"/>
</dbReference>
<dbReference type="GO" id="GO:0000435">
    <property type="term" value="P:positive regulation of transcription from RNA polymerase II promoter by galactose"/>
    <property type="evidence" value="ECO:0007669"/>
    <property type="project" value="TreeGrafter"/>
</dbReference>
<evidence type="ECO:0000313" key="12">
    <source>
        <dbReference type="EMBL" id="KAB8250658.1"/>
    </source>
</evidence>
<keyword evidence="5" id="KW-0238">DNA-binding</keyword>
<evidence type="ECO:0000256" key="4">
    <source>
        <dbReference type="ARBA" id="ARBA00023015"/>
    </source>
</evidence>
<dbReference type="GO" id="GO:0005634">
    <property type="term" value="C:nucleus"/>
    <property type="evidence" value="ECO:0007669"/>
    <property type="project" value="UniProtKB-SubCell"/>
</dbReference>
<keyword evidence="9" id="KW-0119">Carbohydrate metabolism</keyword>
<dbReference type="VEuPathDB" id="FungiDB:AFLA_011338"/>
<accession>A0A5N6H8W2</accession>
<dbReference type="GO" id="GO:0000978">
    <property type="term" value="F:RNA polymerase II cis-regulatory region sequence-specific DNA binding"/>
    <property type="evidence" value="ECO:0007669"/>
    <property type="project" value="TreeGrafter"/>
</dbReference>
<evidence type="ECO:0000256" key="10">
    <source>
        <dbReference type="SAM" id="MobiDB-lite"/>
    </source>
</evidence>
<keyword evidence="8" id="KW-0539">Nucleus</keyword>
<evidence type="ECO:0000259" key="11">
    <source>
        <dbReference type="PROSITE" id="PS50048"/>
    </source>
</evidence>
<dbReference type="VEuPathDB" id="FungiDB:F9C07_1174651"/>
<dbReference type="GO" id="GO:0000981">
    <property type="term" value="F:DNA-binding transcription factor activity, RNA polymerase II-specific"/>
    <property type="evidence" value="ECO:0007669"/>
    <property type="project" value="InterPro"/>
</dbReference>
<dbReference type="InterPro" id="IPR001138">
    <property type="entry name" value="Zn2Cys6_DnaBD"/>
</dbReference>
<evidence type="ECO:0000256" key="2">
    <source>
        <dbReference type="ARBA" id="ARBA00022723"/>
    </source>
</evidence>
<keyword evidence="2" id="KW-0479">Metal-binding</keyword>
<gene>
    <name evidence="12" type="ORF">BDV35DRAFT_67584</name>
</gene>
<dbReference type="CDD" id="cd00067">
    <property type="entry name" value="GAL4"/>
    <property type="match status" value="1"/>
</dbReference>